<evidence type="ECO:0000259" key="4">
    <source>
        <dbReference type="Pfam" id="PF17875"/>
    </source>
</evidence>
<name>W9YCY8_9EURO</name>
<feature type="compositionally biased region" description="Acidic residues" evidence="3">
    <location>
        <begin position="324"/>
        <end position="336"/>
    </location>
</feature>
<feature type="compositionally biased region" description="Low complexity" evidence="3">
    <location>
        <begin position="53"/>
        <end position="65"/>
    </location>
</feature>
<feature type="domain" description="RPA43 OB" evidence="4">
    <location>
        <begin position="260"/>
        <end position="400"/>
    </location>
</feature>
<gene>
    <name evidence="5" type="ORF">A1O3_04490</name>
</gene>
<keyword evidence="6" id="KW-1185">Reference proteome</keyword>
<proteinExistence type="predicted"/>
<dbReference type="Gene3D" id="3.30.1490.120">
    <property type="entry name" value="RNA polymerase Rpb7-like, N-terminal domain"/>
    <property type="match status" value="1"/>
</dbReference>
<dbReference type="eggNOG" id="KOG4134">
    <property type="taxonomic scope" value="Eukaryota"/>
</dbReference>
<sequence length="468" mass="50618">MSIQTDGTHVSASKKVESLTTPKKRKHGAEEKESSKKKKKLRTEPPPTDTESAAAVAAPAQALAAESKKKKKKGKDKDKEKVSRHKNGKHDLEKVPDQRSAKSSEPEDIEVADAPSPETEPTAAVQPATSSPAVNGEDGAVMESEMVADLLDSADPTSFHSTRLSLHLAIPAIGLEAGSPSLLATHLAPLLLTYSPPAQGIVLGFSDPVLSTNPDTGINLPLVPPSNGDVMPRAEVLAKTADEFGVCWVWLTATFLVFRPERGDELYGWTNVTSEGFVGLVSYNYFQTAVAKNRIPQDWIWNGPSREDTSKTKKKSKKGRLRDEDDSPSQTPEDEIAAQNGDWDAGPAASSQVQIDEVGFFVDAHGSKVLPTQKFRVVDTEVVPSHDRHKWSLQIEGTLLDEAAERRVADDERAKFELAQQRSRSQTPGDRGGDTGLLMSGALARSREGSVASRLSGPTPSQRHRVAY</sequence>
<dbReference type="GeneID" id="19168609"/>
<feature type="region of interest" description="Disordered" evidence="3">
    <location>
        <begin position="1"/>
        <end position="136"/>
    </location>
</feature>
<evidence type="ECO:0000313" key="5">
    <source>
        <dbReference type="EMBL" id="EXJ87530.1"/>
    </source>
</evidence>
<feature type="compositionally biased region" description="Polar residues" evidence="3">
    <location>
        <begin position="1"/>
        <end position="11"/>
    </location>
</feature>
<evidence type="ECO:0000256" key="1">
    <source>
        <dbReference type="ARBA" id="ARBA00022478"/>
    </source>
</evidence>
<keyword evidence="2" id="KW-0804">Transcription</keyword>
<dbReference type="AlphaFoldDB" id="W9YCY8"/>
<dbReference type="EMBL" id="AMGY01000003">
    <property type="protein sequence ID" value="EXJ87530.1"/>
    <property type="molecule type" value="Genomic_DNA"/>
</dbReference>
<accession>W9YCY8</accession>
<dbReference type="Proteomes" id="UP000019478">
    <property type="component" value="Unassembled WGS sequence"/>
</dbReference>
<evidence type="ECO:0000256" key="3">
    <source>
        <dbReference type="SAM" id="MobiDB-lite"/>
    </source>
</evidence>
<dbReference type="Pfam" id="PF17875">
    <property type="entry name" value="RPA43_OB"/>
    <property type="match status" value="1"/>
</dbReference>
<evidence type="ECO:0000313" key="6">
    <source>
        <dbReference type="Proteomes" id="UP000019478"/>
    </source>
</evidence>
<dbReference type="InterPro" id="IPR041178">
    <property type="entry name" value="RPA43_OB"/>
</dbReference>
<dbReference type="STRING" id="1182542.W9YCY8"/>
<organism evidence="5 6">
    <name type="scientific">Capronia epimyces CBS 606.96</name>
    <dbReference type="NCBI Taxonomy" id="1182542"/>
    <lineage>
        <taxon>Eukaryota</taxon>
        <taxon>Fungi</taxon>
        <taxon>Dikarya</taxon>
        <taxon>Ascomycota</taxon>
        <taxon>Pezizomycotina</taxon>
        <taxon>Eurotiomycetes</taxon>
        <taxon>Chaetothyriomycetidae</taxon>
        <taxon>Chaetothyriales</taxon>
        <taxon>Herpotrichiellaceae</taxon>
        <taxon>Capronia</taxon>
    </lineage>
</organism>
<dbReference type="InterPro" id="IPR036898">
    <property type="entry name" value="RNA_pol_Rpb7-like_N_sf"/>
</dbReference>
<feature type="compositionally biased region" description="Basic and acidic residues" evidence="3">
    <location>
        <begin position="89"/>
        <end position="105"/>
    </location>
</feature>
<dbReference type="Gene3D" id="2.40.50.1060">
    <property type="match status" value="1"/>
</dbReference>
<dbReference type="OrthoDB" id="10250504at2759"/>
<reference evidence="5 6" key="1">
    <citation type="submission" date="2013-03" db="EMBL/GenBank/DDBJ databases">
        <title>The Genome Sequence of Capronia epimyces CBS 606.96.</title>
        <authorList>
            <consortium name="The Broad Institute Genomics Platform"/>
            <person name="Cuomo C."/>
            <person name="de Hoog S."/>
            <person name="Gorbushina A."/>
            <person name="Walker B."/>
            <person name="Young S.K."/>
            <person name="Zeng Q."/>
            <person name="Gargeya S."/>
            <person name="Fitzgerald M."/>
            <person name="Haas B."/>
            <person name="Abouelleil A."/>
            <person name="Allen A.W."/>
            <person name="Alvarado L."/>
            <person name="Arachchi H.M."/>
            <person name="Berlin A.M."/>
            <person name="Chapman S.B."/>
            <person name="Gainer-Dewar J."/>
            <person name="Goldberg J."/>
            <person name="Griggs A."/>
            <person name="Gujja S."/>
            <person name="Hansen M."/>
            <person name="Howarth C."/>
            <person name="Imamovic A."/>
            <person name="Ireland A."/>
            <person name="Larimer J."/>
            <person name="McCowan C."/>
            <person name="Murphy C."/>
            <person name="Pearson M."/>
            <person name="Poon T.W."/>
            <person name="Priest M."/>
            <person name="Roberts A."/>
            <person name="Saif S."/>
            <person name="Shea T."/>
            <person name="Sisk P."/>
            <person name="Sykes S."/>
            <person name="Wortman J."/>
            <person name="Nusbaum C."/>
            <person name="Birren B."/>
        </authorList>
    </citation>
    <scope>NUCLEOTIDE SEQUENCE [LARGE SCALE GENOMIC DNA]</scope>
    <source>
        <strain evidence="5 6">CBS 606.96</strain>
    </source>
</reference>
<protein>
    <recommendedName>
        <fullName evidence="4">RPA43 OB domain-containing protein</fullName>
    </recommendedName>
</protein>
<feature type="region of interest" description="Disordered" evidence="3">
    <location>
        <begin position="299"/>
        <end position="349"/>
    </location>
</feature>
<comment type="caution">
    <text evidence="5">The sequence shown here is derived from an EMBL/GenBank/DDBJ whole genome shotgun (WGS) entry which is preliminary data.</text>
</comment>
<keyword evidence="1" id="KW-0240">DNA-directed RNA polymerase</keyword>
<dbReference type="HOGENOM" id="CLU_036411_1_1_1"/>
<dbReference type="GO" id="GO:0000428">
    <property type="term" value="C:DNA-directed RNA polymerase complex"/>
    <property type="evidence" value="ECO:0007669"/>
    <property type="project" value="UniProtKB-KW"/>
</dbReference>
<dbReference type="RefSeq" id="XP_007732809.1">
    <property type="nucleotide sequence ID" value="XM_007734619.1"/>
</dbReference>
<feature type="region of interest" description="Disordered" evidence="3">
    <location>
        <begin position="416"/>
        <end position="468"/>
    </location>
</feature>
<evidence type="ECO:0000256" key="2">
    <source>
        <dbReference type="ARBA" id="ARBA00023163"/>
    </source>
</evidence>